<gene>
    <name evidence="8" type="ORF">LJ739_01165</name>
</gene>
<dbReference type="InterPro" id="IPR005744">
    <property type="entry name" value="Hy-lIII"/>
</dbReference>
<sequence length="213" mass="23825">MNDSTATKHTYSPLEEWLNALSHGIGFILAIVGLVYMILRSESALSVTASSIYGATLTLMFMASTIYHSVQQQRLKAWFKLFDHSAIYLLIAGTYTPFLLVSLGGWLGWTSIAVIWSIAIFGVVFKCFARHRFPRLSVITYLVMGWLALLLIYPLYQALPGAGMWLLLAGGLCFSIGVMFYVAKSKKYTHAAWHVFVLGGCACHYFSIYHFVL</sequence>
<dbReference type="NCBIfam" id="TIGR01065">
    <property type="entry name" value="hlyIII"/>
    <property type="match status" value="1"/>
</dbReference>
<dbReference type="PANTHER" id="PTHR20855:SF3">
    <property type="entry name" value="LD03007P"/>
    <property type="match status" value="1"/>
</dbReference>
<dbReference type="PANTHER" id="PTHR20855">
    <property type="entry name" value="ADIPOR/PROGESTIN RECEPTOR-RELATED"/>
    <property type="match status" value="1"/>
</dbReference>
<keyword evidence="6 7" id="KW-0472">Membrane</keyword>
<evidence type="ECO:0000256" key="6">
    <source>
        <dbReference type="ARBA" id="ARBA00023136"/>
    </source>
</evidence>
<dbReference type="Pfam" id="PF03006">
    <property type="entry name" value="HlyIII"/>
    <property type="match status" value="1"/>
</dbReference>
<organism evidence="8 9">
    <name type="scientific">Fluctibacter halophilus</name>
    <dbReference type="NCBI Taxonomy" id="226011"/>
    <lineage>
        <taxon>Bacteria</taxon>
        <taxon>Pseudomonadati</taxon>
        <taxon>Pseudomonadota</taxon>
        <taxon>Gammaproteobacteria</taxon>
        <taxon>Alteromonadales</taxon>
        <taxon>Alteromonadaceae</taxon>
        <taxon>Fluctibacter</taxon>
    </lineage>
</organism>
<feature type="transmembrane region" description="Helical" evidence="7">
    <location>
        <begin position="106"/>
        <end position="129"/>
    </location>
</feature>
<keyword evidence="4 7" id="KW-0812">Transmembrane</keyword>
<dbReference type="EMBL" id="JAJEWP010000001">
    <property type="protein sequence ID" value="MCC2614846.1"/>
    <property type="molecule type" value="Genomic_DNA"/>
</dbReference>
<keyword evidence="9" id="KW-1185">Reference proteome</keyword>
<feature type="transmembrane region" description="Helical" evidence="7">
    <location>
        <begin position="162"/>
        <end position="183"/>
    </location>
</feature>
<evidence type="ECO:0000256" key="2">
    <source>
        <dbReference type="ARBA" id="ARBA00008488"/>
    </source>
</evidence>
<comment type="subcellular location">
    <subcellularLocation>
        <location evidence="1">Cell membrane</location>
        <topology evidence="1">Multi-pass membrane protein</topology>
    </subcellularLocation>
</comment>
<reference evidence="8 9" key="1">
    <citation type="submission" date="2021-10" db="EMBL/GenBank/DDBJ databases">
        <title>Draft genome of Aestuariibacter halophilus JC2043.</title>
        <authorList>
            <person name="Emsley S.A."/>
            <person name="Pfannmuller K.M."/>
            <person name="Ushijima B."/>
            <person name="Saw J.H."/>
            <person name="Videau P."/>
        </authorList>
    </citation>
    <scope>NUCLEOTIDE SEQUENCE [LARGE SCALE GENOMIC DNA]</scope>
    <source>
        <strain evidence="8 9">JC2043</strain>
    </source>
</reference>
<accession>A0ABS8G3Z5</accession>
<comment type="caution">
    <text evidence="8">The sequence shown here is derived from an EMBL/GenBank/DDBJ whole genome shotgun (WGS) entry which is preliminary data.</text>
</comment>
<evidence type="ECO:0000256" key="4">
    <source>
        <dbReference type="ARBA" id="ARBA00022692"/>
    </source>
</evidence>
<name>A0ABS8G3Z5_9ALTE</name>
<dbReference type="Proteomes" id="UP001520878">
    <property type="component" value="Unassembled WGS sequence"/>
</dbReference>
<keyword evidence="5 7" id="KW-1133">Transmembrane helix</keyword>
<protein>
    <submittedName>
        <fullName evidence="8">Hemolysin III family protein</fullName>
    </submittedName>
</protein>
<evidence type="ECO:0000256" key="1">
    <source>
        <dbReference type="ARBA" id="ARBA00004651"/>
    </source>
</evidence>
<feature type="transmembrane region" description="Helical" evidence="7">
    <location>
        <begin position="195"/>
        <end position="212"/>
    </location>
</feature>
<comment type="similarity">
    <text evidence="2">Belongs to the UPF0073 (Hly-III) family.</text>
</comment>
<feature type="transmembrane region" description="Helical" evidence="7">
    <location>
        <begin position="81"/>
        <end position="100"/>
    </location>
</feature>
<feature type="transmembrane region" description="Helical" evidence="7">
    <location>
        <begin position="20"/>
        <end position="39"/>
    </location>
</feature>
<dbReference type="InterPro" id="IPR004254">
    <property type="entry name" value="AdipoR/HlyIII-related"/>
</dbReference>
<dbReference type="RefSeq" id="WP_229156762.1">
    <property type="nucleotide sequence ID" value="NZ_JAJEWP010000001.1"/>
</dbReference>
<feature type="transmembrane region" description="Helical" evidence="7">
    <location>
        <begin position="51"/>
        <end position="69"/>
    </location>
</feature>
<proteinExistence type="inferred from homology"/>
<evidence type="ECO:0000256" key="3">
    <source>
        <dbReference type="ARBA" id="ARBA00022475"/>
    </source>
</evidence>
<feature type="transmembrane region" description="Helical" evidence="7">
    <location>
        <begin position="136"/>
        <end position="156"/>
    </location>
</feature>
<evidence type="ECO:0000256" key="7">
    <source>
        <dbReference type="SAM" id="Phobius"/>
    </source>
</evidence>
<evidence type="ECO:0000256" key="5">
    <source>
        <dbReference type="ARBA" id="ARBA00022989"/>
    </source>
</evidence>
<keyword evidence="3" id="KW-1003">Cell membrane</keyword>
<evidence type="ECO:0000313" key="8">
    <source>
        <dbReference type="EMBL" id="MCC2614846.1"/>
    </source>
</evidence>
<evidence type="ECO:0000313" key="9">
    <source>
        <dbReference type="Proteomes" id="UP001520878"/>
    </source>
</evidence>